<evidence type="ECO:0000313" key="1">
    <source>
        <dbReference type="Proteomes" id="UP000095286"/>
    </source>
</evidence>
<proteinExistence type="predicted"/>
<evidence type="ECO:0000313" key="2">
    <source>
        <dbReference type="WBParaSite" id="RSKR_0001108900.1"/>
    </source>
</evidence>
<accession>A0AC35UGP8</accession>
<organism evidence="1 2">
    <name type="scientific">Rhabditophanes sp. KR3021</name>
    <dbReference type="NCBI Taxonomy" id="114890"/>
    <lineage>
        <taxon>Eukaryota</taxon>
        <taxon>Metazoa</taxon>
        <taxon>Ecdysozoa</taxon>
        <taxon>Nematoda</taxon>
        <taxon>Chromadorea</taxon>
        <taxon>Rhabditida</taxon>
        <taxon>Tylenchina</taxon>
        <taxon>Panagrolaimomorpha</taxon>
        <taxon>Strongyloidoidea</taxon>
        <taxon>Alloionematidae</taxon>
        <taxon>Rhabditophanes</taxon>
    </lineage>
</organism>
<protein>
    <submittedName>
        <fullName evidence="2">1,4-alpha-glucan branching enzyme</fullName>
    </submittedName>
</protein>
<reference evidence="2" key="1">
    <citation type="submission" date="2016-11" db="UniProtKB">
        <authorList>
            <consortium name="WormBaseParasite"/>
        </authorList>
    </citation>
    <scope>IDENTIFICATION</scope>
    <source>
        <strain evidence="2">KR3021</strain>
    </source>
</reference>
<dbReference type="Proteomes" id="UP000095286">
    <property type="component" value="Unplaced"/>
</dbReference>
<dbReference type="WBParaSite" id="RSKR_0001108900.1">
    <property type="protein sequence ID" value="RSKR_0001108900.1"/>
    <property type="gene ID" value="RSKR_0001108900"/>
</dbReference>
<name>A0AC35UGP8_9BILA</name>
<sequence length="685" mass="79289">MLIADMEQPPKLDDLLRADEYLGMHSGEITRRYHLLQKSLKEIEELGGIDKFTQGYKDFGIHILPNNSIHVKEWAPGADRVSLVGDFNMWNTESHTLAKDQYGVHELIIPPGQDNKPVVEHMSRLKLFMSKGEEYAYKISPWATTVFQDKDETVFKQRFYNPPQPYQMTAPQPDSPSTLRIYEAHVGIANEEYKISSYTEFADNILPRIKAQNYNAIQLMAVMEHAYYASFGYQITSFFGVSSRFGTPCELKYLLDKAHALGIVVLLDVVHSHASKNVDDGLNYFDMTKAGYFHGNVRGTHKLWDSRLFDYKKTEVLRFLLSNLRYWVDEYKFDGFRFDGVTSMIYHSHGIDDSFTGGYQMYFGPRVDDEALTYLSLANHFLHTLYPNNMITIAEEVSGMPALCRPIAEGGQGFDYRLAMAIPDMWIKLFKHTRDEDWDIPEIVQQLENRRYNEKHVAYVESHDQALVGDKTLAFWLMDKEMYDHMSISGRLTTIIDRGMAIHKMIRLLTYGLGGEAWLNFIGNEFGHPEWLDFPRVGNDNSFHYCRRQFSLVDNQALRYKFLNNWDREVNALEIRTQFLSHGPAFVSCKHQQDKVITFDRNNVIFIFNFHPTQSFAGYRVAINEPGKYKTTLQSDDCRFGGHNRIEDQELVYQTTPGQFNGRAHSLLTYIPSRTCIVMVKVDDL</sequence>